<keyword evidence="1" id="KW-0808">Transferase</keyword>
<comment type="function">
    <text evidence="3">NAD-dependent lysine deacetylase and desuccinylase that specifically removes acetyl and succinyl groups on target proteins. Modulates the activities of several proteins which are inactive in their acylated form.</text>
</comment>
<organism evidence="6 7">
    <name type="scientific">Rhodococcoides corynebacterioides</name>
    <dbReference type="NCBI Taxonomy" id="53972"/>
    <lineage>
        <taxon>Bacteria</taxon>
        <taxon>Bacillati</taxon>
        <taxon>Actinomycetota</taxon>
        <taxon>Actinomycetes</taxon>
        <taxon>Mycobacteriales</taxon>
        <taxon>Nocardiaceae</taxon>
        <taxon>Rhodococcoides</taxon>
    </lineage>
</organism>
<evidence type="ECO:0000313" key="7">
    <source>
        <dbReference type="Proteomes" id="UP000703038"/>
    </source>
</evidence>
<dbReference type="EMBL" id="JAFBBK010000001">
    <property type="protein sequence ID" value="MBM7415669.1"/>
    <property type="molecule type" value="Genomic_DNA"/>
</dbReference>
<evidence type="ECO:0000256" key="3">
    <source>
        <dbReference type="HAMAP-Rule" id="MF_01121"/>
    </source>
</evidence>
<feature type="binding site" evidence="3">
    <location>
        <begin position="230"/>
        <end position="232"/>
    </location>
    <ligand>
        <name>NAD(+)</name>
        <dbReference type="ChEBI" id="CHEBI:57540"/>
    </ligand>
</feature>
<feature type="domain" description="Deacetylase sirtuin-type" evidence="5">
    <location>
        <begin position="1"/>
        <end position="264"/>
    </location>
</feature>
<gene>
    <name evidence="3" type="primary">cobB</name>
    <name evidence="6" type="ORF">JOE42_002402</name>
</gene>
<feature type="binding site" evidence="3">
    <location>
        <position position="76"/>
    </location>
    <ligand>
        <name>substrate</name>
    </ligand>
</feature>
<dbReference type="HAMAP" id="MF_01121">
    <property type="entry name" value="Sirtuin_ClassIII"/>
    <property type="match status" value="1"/>
</dbReference>
<dbReference type="SUPFAM" id="SSF52467">
    <property type="entry name" value="DHS-like NAD/FAD-binding domain"/>
    <property type="match status" value="1"/>
</dbReference>
<dbReference type="Proteomes" id="UP000703038">
    <property type="component" value="Unassembled WGS sequence"/>
</dbReference>
<dbReference type="Gene3D" id="3.40.50.1220">
    <property type="entry name" value="TPP-binding domain"/>
    <property type="match status" value="1"/>
</dbReference>
<dbReference type="PANTHER" id="PTHR11085:SF4">
    <property type="entry name" value="NAD-DEPENDENT PROTEIN DEACYLASE"/>
    <property type="match status" value="1"/>
</dbReference>
<dbReference type="EC" id="2.3.1.286" evidence="3"/>
<comment type="caution">
    <text evidence="6">The sequence shown here is derived from an EMBL/GenBank/DDBJ whole genome shotgun (WGS) entry which is preliminary data.</text>
</comment>
<feature type="binding site" evidence="3 4">
    <location>
        <position position="141"/>
    </location>
    <ligand>
        <name>Zn(2+)</name>
        <dbReference type="ChEBI" id="CHEBI:29105"/>
    </ligand>
</feature>
<dbReference type="PANTHER" id="PTHR11085">
    <property type="entry name" value="NAD-DEPENDENT PROTEIN DEACYLASE SIRTUIN-5, MITOCHONDRIAL-RELATED"/>
    <property type="match status" value="1"/>
</dbReference>
<comment type="similarity">
    <text evidence="3">Belongs to the sirtuin family. Class III subfamily.</text>
</comment>
<dbReference type="InterPro" id="IPR029035">
    <property type="entry name" value="DHS-like_NAD/FAD-binding_dom"/>
</dbReference>
<dbReference type="RefSeq" id="WP_204868667.1">
    <property type="nucleotide sequence ID" value="NZ_JAFBBK010000001.1"/>
</dbReference>
<sequence>MTTDSDDRASDVPPPVLDAVRSASRVAVLTGAGMSAQSGVPTFRDAQTGLWERYSPEELASPDAFVRDPDLVWAWYRRRAQLVAASSPNAGHVALAQWQRSAPQQTVEIATQNVDDLHERAGSTVLAHVHGTLAAVRCSICEEPFEGPVDDVEDGAERIAPPACGLCGSPVRPGVVWFGEPLPEAEWAAVAASVEAADVVLVVGTSGVVYPFAGLPAQARSAGAVVIEINPDETAVSDMTHHVWRATAAGSLPALVAAVTEQQR</sequence>
<feature type="binding site" evidence="3">
    <location>
        <begin position="112"/>
        <end position="115"/>
    </location>
    <ligand>
        <name>NAD(+)</name>
        <dbReference type="ChEBI" id="CHEBI:57540"/>
    </ligand>
</feature>
<evidence type="ECO:0000256" key="2">
    <source>
        <dbReference type="ARBA" id="ARBA00023027"/>
    </source>
</evidence>
<protein>
    <recommendedName>
        <fullName evidence="3">NAD-dependent protein deacylase</fullName>
        <ecNumber evidence="3">2.3.1.286</ecNumber>
    </recommendedName>
    <alternativeName>
        <fullName evidence="3">Regulatory protein SIR2 homolog</fullName>
    </alternativeName>
</protein>
<feature type="binding site" evidence="3 4">
    <location>
        <position position="138"/>
    </location>
    <ligand>
        <name>Zn(2+)</name>
        <dbReference type="ChEBI" id="CHEBI:29105"/>
    </ligand>
</feature>
<comment type="caution">
    <text evidence="3">Lacks conserved residue(s) required for the propagation of feature annotation.</text>
</comment>
<dbReference type="PROSITE" id="PS50305">
    <property type="entry name" value="SIRTUIN"/>
    <property type="match status" value="1"/>
</dbReference>
<evidence type="ECO:0000256" key="1">
    <source>
        <dbReference type="ARBA" id="ARBA00022679"/>
    </source>
</evidence>
<comment type="catalytic activity">
    <reaction evidence="3">
        <text>N(6)-succinyl-L-lysyl-[protein] + NAD(+) + H2O = 2''-O-succinyl-ADP-D-ribose + nicotinamide + L-lysyl-[protein]</text>
        <dbReference type="Rhea" id="RHEA:47668"/>
        <dbReference type="Rhea" id="RHEA-COMP:9752"/>
        <dbReference type="Rhea" id="RHEA-COMP:11877"/>
        <dbReference type="ChEBI" id="CHEBI:15377"/>
        <dbReference type="ChEBI" id="CHEBI:17154"/>
        <dbReference type="ChEBI" id="CHEBI:29969"/>
        <dbReference type="ChEBI" id="CHEBI:57540"/>
        <dbReference type="ChEBI" id="CHEBI:87830"/>
        <dbReference type="ChEBI" id="CHEBI:87832"/>
    </reaction>
</comment>
<dbReference type="InterPro" id="IPR026590">
    <property type="entry name" value="Ssirtuin_cat_dom"/>
</dbReference>
<dbReference type="Gene3D" id="3.30.1600.10">
    <property type="entry name" value="SIR2/SIRT2 'Small Domain"/>
    <property type="match status" value="1"/>
</dbReference>
<dbReference type="InterPro" id="IPR027546">
    <property type="entry name" value="Sirtuin_class_III"/>
</dbReference>
<evidence type="ECO:0000313" key="6">
    <source>
        <dbReference type="EMBL" id="MBM7415669.1"/>
    </source>
</evidence>
<evidence type="ECO:0000259" key="5">
    <source>
        <dbReference type="PROSITE" id="PS50305"/>
    </source>
</evidence>
<feature type="active site" description="Proton acceptor" evidence="3 4">
    <location>
        <position position="130"/>
    </location>
</feature>
<comment type="domain">
    <text evidence="3">2 residues (Tyr-76 and Arg-79) present in a large hydrophobic pocket are probably involved in substrate specificity. They are important for desuccinylation activity, but dispensable for deacetylation activity.</text>
</comment>
<name>A0ABS2KUP7_9NOCA</name>
<feature type="binding site" evidence="3 4">
    <location>
        <position position="164"/>
    </location>
    <ligand>
        <name>Zn(2+)</name>
        <dbReference type="ChEBI" id="CHEBI:29105"/>
    </ligand>
</feature>
<keyword evidence="3 4" id="KW-0862">Zinc</keyword>
<dbReference type="InterPro" id="IPR026591">
    <property type="entry name" value="Sirtuin_cat_small_dom_sf"/>
</dbReference>
<dbReference type="InterPro" id="IPR050134">
    <property type="entry name" value="NAD-dep_sirtuin_deacylases"/>
</dbReference>
<evidence type="ECO:0000256" key="4">
    <source>
        <dbReference type="PROSITE-ProRule" id="PRU00236"/>
    </source>
</evidence>
<accession>A0ABS2KUP7</accession>
<dbReference type="GO" id="GO:0016787">
    <property type="term" value="F:hydrolase activity"/>
    <property type="evidence" value="ECO:0007669"/>
    <property type="project" value="UniProtKB-KW"/>
</dbReference>
<feature type="binding site" evidence="3">
    <location>
        <position position="248"/>
    </location>
    <ligand>
        <name>NAD(+)</name>
        <dbReference type="ChEBI" id="CHEBI:57540"/>
    </ligand>
</feature>
<feature type="binding site" evidence="3">
    <location>
        <begin position="204"/>
        <end position="206"/>
    </location>
    <ligand>
        <name>NAD(+)</name>
        <dbReference type="ChEBI" id="CHEBI:57540"/>
    </ligand>
</feature>
<keyword evidence="3 4" id="KW-0479">Metal-binding</keyword>
<keyword evidence="3" id="KW-0963">Cytoplasm</keyword>
<dbReference type="Pfam" id="PF02146">
    <property type="entry name" value="SIR2"/>
    <property type="match status" value="1"/>
</dbReference>
<feature type="binding site" evidence="3 4">
    <location>
        <position position="167"/>
    </location>
    <ligand>
        <name>Zn(2+)</name>
        <dbReference type="ChEBI" id="CHEBI:29105"/>
    </ligand>
</feature>
<comment type="cofactor">
    <cofactor evidence="3">
        <name>Zn(2+)</name>
        <dbReference type="ChEBI" id="CHEBI:29105"/>
    </cofactor>
    <text evidence="3">Binds 1 zinc ion per subunit.</text>
</comment>
<dbReference type="NCBIfam" id="NF001753">
    <property type="entry name" value="PRK00481.1-3"/>
    <property type="match status" value="1"/>
</dbReference>
<comment type="catalytic activity">
    <reaction evidence="3">
        <text>N(6)-acetyl-L-lysyl-[protein] + NAD(+) + H2O = 2''-O-acetyl-ADP-D-ribose + nicotinamide + L-lysyl-[protein]</text>
        <dbReference type="Rhea" id="RHEA:43636"/>
        <dbReference type="Rhea" id="RHEA-COMP:9752"/>
        <dbReference type="Rhea" id="RHEA-COMP:10731"/>
        <dbReference type="ChEBI" id="CHEBI:15377"/>
        <dbReference type="ChEBI" id="CHEBI:17154"/>
        <dbReference type="ChEBI" id="CHEBI:29969"/>
        <dbReference type="ChEBI" id="CHEBI:57540"/>
        <dbReference type="ChEBI" id="CHEBI:61930"/>
        <dbReference type="ChEBI" id="CHEBI:83767"/>
        <dbReference type="EC" id="2.3.1.286"/>
    </reaction>
</comment>
<comment type="subcellular location">
    <subcellularLocation>
        <location evidence="3">Cytoplasm</location>
    </subcellularLocation>
</comment>
<feature type="binding site" evidence="3">
    <location>
        <position position="79"/>
    </location>
    <ligand>
        <name>substrate</name>
    </ligand>
</feature>
<keyword evidence="6" id="KW-0378">Hydrolase</keyword>
<keyword evidence="7" id="KW-1185">Reference proteome</keyword>
<reference evidence="6 7" key="1">
    <citation type="submission" date="2021-01" db="EMBL/GenBank/DDBJ databases">
        <title>Genomics of switchgrass bacterial isolates.</title>
        <authorList>
            <person name="Shade A."/>
        </authorList>
    </citation>
    <scope>NUCLEOTIDE SEQUENCE [LARGE SCALE GENOMIC DNA]</scope>
    <source>
        <strain evidence="6 7">PvP111</strain>
    </source>
</reference>
<proteinExistence type="inferred from homology"/>
<keyword evidence="2 3" id="KW-0520">NAD</keyword>
<dbReference type="InterPro" id="IPR003000">
    <property type="entry name" value="Sirtuin"/>
</dbReference>